<dbReference type="PROSITE" id="PS00893">
    <property type="entry name" value="NUDIX_BOX"/>
    <property type="match status" value="1"/>
</dbReference>
<dbReference type="Proteomes" id="UP000193558">
    <property type="component" value="Unassembled WGS sequence"/>
</dbReference>
<dbReference type="OrthoDB" id="9761969at2"/>
<dbReference type="AlphaFoldDB" id="A0A1X1D5V1"/>
<dbReference type="SUPFAM" id="SSF55811">
    <property type="entry name" value="Nudix"/>
    <property type="match status" value="1"/>
</dbReference>
<dbReference type="InterPro" id="IPR000086">
    <property type="entry name" value="NUDIX_hydrolase_dom"/>
</dbReference>
<dbReference type="PANTHER" id="PTHR43046">
    <property type="entry name" value="GDP-MANNOSE MANNOSYL HYDROLASE"/>
    <property type="match status" value="1"/>
</dbReference>
<evidence type="ECO:0000256" key="1">
    <source>
        <dbReference type="ARBA" id="ARBA00001946"/>
    </source>
</evidence>
<reference evidence="6 7" key="1">
    <citation type="journal article" date="2017" name="Antonie Van Leeuwenhoek">
        <title>Phylogenomic resolution of the bacterial genus Pantoea and its relationship with Erwinia and Tatumella.</title>
        <authorList>
            <person name="Palmer M."/>
            <person name="Steenkamp E.T."/>
            <person name="Coetzee M.P."/>
            <person name="Chan W.Y."/>
            <person name="van Zyl E."/>
            <person name="De Maayer P."/>
            <person name="Coutinho T.A."/>
            <person name="Blom J."/>
            <person name="Smits T.H."/>
            <person name="Duffy B."/>
            <person name="Venter S.N."/>
        </authorList>
    </citation>
    <scope>NUCLEOTIDE SEQUENCE [LARGE SCALE GENOMIC DNA]</scope>
    <source>
        <strain evidence="6 7">LMG 26275</strain>
    </source>
</reference>
<dbReference type="PANTHER" id="PTHR43046:SF12">
    <property type="entry name" value="GDP-MANNOSE MANNOSYL HYDROLASE"/>
    <property type="match status" value="1"/>
</dbReference>
<keyword evidence="2 4" id="KW-0378">Hydrolase</keyword>
<name>A0A1X1D5V1_9GAMM</name>
<gene>
    <name evidence="6" type="ORF">HA51_02920</name>
</gene>
<keyword evidence="3" id="KW-0460">Magnesium</keyword>
<dbReference type="Pfam" id="PF00293">
    <property type="entry name" value="NUDIX"/>
    <property type="match status" value="1"/>
</dbReference>
<dbReference type="EMBL" id="MLFR01000001">
    <property type="protein sequence ID" value="ORM72024.1"/>
    <property type="molecule type" value="Genomic_DNA"/>
</dbReference>
<protein>
    <submittedName>
        <fullName evidence="6">DNA mismatch repair protein MutT</fullName>
    </submittedName>
</protein>
<sequence>MRTRPSARLLVIDQQQRVLLFCFSHKDDALDGQRYWATPGGAVEENENWKQAALRELFEETGITRTELDDAVGYREFEMQLPSGDWVLAQEQYFKVHVGEQEISTSGWSKHERRVMTDFRWWNLPQLEGSGERYFPENLAILLGKETHSLRR</sequence>
<evidence type="ECO:0000313" key="7">
    <source>
        <dbReference type="Proteomes" id="UP000193558"/>
    </source>
</evidence>
<comment type="cofactor">
    <cofactor evidence="1">
        <name>Mg(2+)</name>
        <dbReference type="ChEBI" id="CHEBI:18420"/>
    </cofactor>
</comment>
<dbReference type="RefSeq" id="WP_084931779.1">
    <property type="nucleotide sequence ID" value="NZ_MLFR01000001.1"/>
</dbReference>
<comment type="caution">
    <text evidence="6">The sequence shown here is derived from an EMBL/GenBank/DDBJ whole genome shotgun (WGS) entry which is preliminary data.</text>
</comment>
<proteinExistence type="inferred from homology"/>
<dbReference type="InterPro" id="IPR020084">
    <property type="entry name" value="NUDIX_hydrolase_CS"/>
</dbReference>
<evidence type="ECO:0000259" key="5">
    <source>
        <dbReference type="PROSITE" id="PS51462"/>
    </source>
</evidence>
<organism evidence="6 7">
    <name type="scientific">Pantoea rwandensis</name>
    <dbReference type="NCBI Taxonomy" id="1076550"/>
    <lineage>
        <taxon>Bacteria</taxon>
        <taxon>Pseudomonadati</taxon>
        <taxon>Pseudomonadota</taxon>
        <taxon>Gammaproteobacteria</taxon>
        <taxon>Enterobacterales</taxon>
        <taxon>Erwiniaceae</taxon>
        <taxon>Pantoea</taxon>
    </lineage>
</organism>
<dbReference type="InterPro" id="IPR015797">
    <property type="entry name" value="NUDIX_hydrolase-like_dom_sf"/>
</dbReference>
<dbReference type="PROSITE" id="PS51462">
    <property type="entry name" value="NUDIX"/>
    <property type="match status" value="1"/>
</dbReference>
<accession>A0A1X1D5V1</accession>
<evidence type="ECO:0000256" key="4">
    <source>
        <dbReference type="RuleBase" id="RU003476"/>
    </source>
</evidence>
<comment type="similarity">
    <text evidence="4">Belongs to the Nudix hydrolase family.</text>
</comment>
<dbReference type="InterPro" id="IPR020476">
    <property type="entry name" value="Nudix_hydrolase"/>
</dbReference>
<dbReference type="CDD" id="cd04685">
    <property type="entry name" value="NUDIX_Hydrolase"/>
    <property type="match status" value="1"/>
</dbReference>
<evidence type="ECO:0000313" key="6">
    <source>
        <dbReference type="EMBL" id="ORM72024.1"/>
    </source>
</evidence>
<dbReference type="PRINTS" id="PR00502">
    <property type="entry name" value="NUDIXFAMILY"/>
</dbReference>
<dbReference type="GO" id="GO:0016787">
    <property type="term" value="F:hydrolase activity"/>
    <property type="evidence" value="ECO:0007669"/>
    <property type="project" value="UniProtKB-KW"/>
</dbReference>
<feature type="domain" description="Nudix hydrolase" evidence="5">
    <location>
        <begin position="1"/>
        <end position="145"/>
    </location>
</feature>
<evidence type="ECO:0000256" key="3">
    <source>
        <dbReference type="ARBA" id="ARBA00022842"/>
    </source>
</evidence>
<dbReference type="Gene3D" id="3.90.79.10">
    <property type="entry name" value="Nucleoside Triphosphate Pyrophosphohydrolase"/>
    <property type="match status" value="1"/>
</dbReference>
<evidence type="ECO:0000256" key="2">
    <source>
        <dbReference type="ARBA" id="ARBA00022801"/>
    </source>
</evidence>